<keyword evidence="3" id="KW-0645">Protease</keyword>
<dbReference type="Pfam" id="PF06280">
    <property type="entry name" value="fn3_5"/>
    <property type="match status" value="1"/>
</dbReference>
<dbReference type="InterPro" id="IPR003137">
    <property type="entry name" value="PA_domain"/>
</dbReference>
<comment type="caution">
    <text evidence="7">Lacks conserved residue(s) required for the propagation of feature annotation.</text>
</comment>
<dbReference type="GO" id="GO:0016020">
    <property type="term" value="C:membrane"/>
    <property type="evidence" value="ECO:0007669"/>
    <property type="project" value="InterPro"/>
</dbReference>
<evidence type="ECO:0000256" key="8">
    <source>
        <dbReference type="SAM" id="MobiDB-lite"/>
    </source>
</evidence>
<comment type="caution">
    <text evidence="13">The sequence shown here is derived from an EMBL/GenBank/DDBJ whole genome shotgun (WGS) entry which is preliminary data.</text>
</comment>
<evidence type="ECO:0000256" key="3">
    <source>
        <dbReference type="ARBA" id="ARBA00022670"/>
    </source>
</evidence>
<dbReference type="InterPro" id="IPR036852">
    <property type="entry name" value="Peptidase_S8/S53_dom_sf"/>
</dbReference>
<feature type="domain" description="C5a peptidase/Subtilisin-like protease SBT2-like Fn3-like" evidence="12">
    <location>
        <begin position="579"/>
        <end position="700"/>
    </location>
</feature>
<feature type="signal peptide" evidence="9">
    <location>
        <begin position="1"/>
        <end position="34"/>
    </location>
</feature>
<dbReference type="PROSITE" id="PS00138">
    <property type="entry name" value="SUBTILASE_SER"/>
    <property type="match status" value="1"/>
</dbReference>
<dbReference type="PROSITE" id="PS51892">
    <property type="entry name" value="SUBTILASE"/>
    <property type="match status" value="1"/>
</dbReference>
<reference evidence="13" key="1">
    <citation type="journal article" date="2020" name="Fungal Divers.">
        <title>Resolving the Mortierellaceae phylogeny through synthesis of multi-gene phylogenetics and phylogenomics.</title>
        <authorList>
            <person name="Vandepol N."/>
            <person name="Liber J."/>
            <person name="Desiro A."/>
            <person name="Na H."/>
            <person name="Kennedy M."/>
            <person name="Barry K."/>
            <person name="Grigoriev I.V."/>
            <person name="Miller A.N."/>
            <person name="O'Donnell K."/>
            <person name="Stajich J.E."/>
            <person name="Bonito G."/>
        </authorList>
    </citation>
    <scope>NUCLEOTIDE SEQUENCE</scope>
    <source>
        <strain evidence="13">NVP1</strain>
    </source>
</reference>
<dbReference type="InterPro" id="IPR023828">
    <property type="entry name" value="Peptidase_S8_Ser-AS"/>
</dbReference>
<evidence type="ECO:0000313" key="14">
    <source>
        <dbReference type="Proteomes" id="UP000696485"/>
    </source>
</evidence>
<dbReference type="SUPFAM" id="SSF52743">
    <property type="entry name" value="Subtilisin-like"/>
    <property type="match status" value="1"/>
</dbReference>
<dbReference type="GO" id="GO:0006508">
    <property type="term" value="P:proteolysis"/>
    <property type="evidence" value="ECO:0007669"/>
    <property type="project" value="UniProtKB-KW"/>
</dbReference>
<name>A0A9P5SF00_9FUNG</name>
<evidence type="ECO:0000259" key="11">
    <source>
        <dbReference type="Pfam" id="PF02225"/>
    </source>
</evidence>
<dbReference type="EMBL" id="JAAAUY010000632">
    <property type="protein sequence ID" value="KAF9327755.1"/>
    <property type="molecule type" value="Genomic_DNA"/>
</dbReference>
<keyword evidence="5" id="KW-0378">Hydrolase</keyword>
<dbReference type="GO" id="GO:0005615">
    <property type="term" value="C:extracellular space"/>
    <property type="evidence" value="ECO:0007669"/>
    <property type="project" value="TreeGrafter"/>
</dbReference>
<proteinExistence type="inferred from homology"/>
<dbReference type="InterPro" id="IPR000209">
    <property type="entry name" value="Peptidase_S8/S53_dom"/>
</dbReference>
<keyword evidence="2" id="KW-0134">Cell wall</keyword>
<dbReference type="InterPro" id="IPR010435">
    <property type="entry name" value="C5a/SBT2-like_Fn3"/>
</dbReference>
<feature type="compositionally biased region" description="Basic and acidic residues" evidence="8">
    <location>
        <begin position="834"/>
        <end position="853"/>
    </location>
</feature>
<dbReference type="SUPFAM" id="SSF52025">
    <property type="entry name" value="PA domain"/>
    <property type="match status" value="1"/>
</dbReference>
<feature type="region of interest" description="Disordered" evidence="8">
    <location>
        <begin position="827"/>
        <end position="853"/>
    </location>
</feature>
<dbReference type="PANTHER" id="PTHR43806">
    <property type="entry name" value="PEPTIDASE S8"/>
    <property type="match status" value="1"/>
</dbReference>
<evidence type="ECO:0000256" key="4">
    <source>
        <dbReference type="ARBA" id="ARBA00022729"/>
    </source>
</evidence>
<evidence type="ECO:0000256" key="9">
    <source>
        <dbReference type="SAM" id="SignalP"/>
    </source>
</evidence>
<gene>
    <name evidence="13" type="ORF">BG006_008994</name>
</gene>
<dbReference type="PANTHER" id="PTHR43806:SF66">
    <property type="entry name" value="SERIN ENDOPEPTIDASE"/>
    <property type="match status" value="1"/>
</dbReference>
<dbReference type="InterPro" id="IPR046450">
    <property type="entry name" value="PA_dom_sf"/>
</dbReference>
<protein>
    <submittedName>
        <fullName evidence="13">Uncharacterized protein</fullName>
    </submittedName>
</protein>
<dbReference type="InterPro" id="IPR050131">
    <property type="entry name" value="Peptidase_S8_subtilisin-like"/>
</dbReference>
<dbReference type="Pfam" id="PF00082">
    <property type="entry name" value="Peptidase_S8"/>
    <property type="match status" value="1"/>
</dbReference>
<keyword evidence="2" id="KW-0964">Secreted</keyword>
<keyword evidence="6" id="KW-0720">Serine protease</keyword>
<sequence length="960" mass="102898">MLHSPTSRMIRHVTQTILAAVILCSWMFQSPVQAVMNIPPNHLNVCPDAYLFEFKSAPGGIEAANERRQFEAAISGMKSVTVRQSFAVLLNGVSAQVSDEQELGQLMALDILKMVTPLTVVSPPDQVASTVNAMVSSAQNMTGVTRVQQELGLTGKGVRVGIIAILGAYRVVGCNGSTNDDIILAALERAVEDKMDVINLSIGEPNGWPLNPVTRAIGAAKRSGVMVAVSQGNENTQGLFSVNYIGDSASALSVASFINTKTLLSYFTTSLEPDRRILYSTPSIPGMRLSIPLVAAVKGTELGNACVPFTADIKGKVVMVLRGGCLFADKAKNALNGGAAGIIFVNSVQGSLSVTIDPVKFDFGVLSNTEGLALFEKLSAQGPGSMNVTKEVTASFSDGPEPFLNPAGGSSSSFSSYGLDNELHIKPDLGAPGENIYSTWPTRNGSYTTLSGTSMASPHVAGALALALQHWRAVTGKVSPLTGKQIQSMYNAFRITSTPTSVYKNHEEVDVLKEATTLSSNNEATSWKTINTGGTVTSIAKQGAGMIDVYRGILTMASSVKTSAVSSPATQTIVLPPTIELNDTEFATLKPYRLTIYNNGPEAVTYQLGHIPAEALHDPSIEPKDIRIQELAAGTYNVSMSGKDKDGVVFRSVGADVNIPTSTITVPAKGKRAVAVQITAPSALPVEQHWIYSGYISITPMTYNSQPQEAIYVSYAGVKGRMRDLTIFLRPTDPEIANTPAKSLCQVLGGVVENKTDYVYSLVDKDVPIVTFCVQNPTRYLMLDVISPGTDEVNYEVIGRVGSNEFVPRLMAESIVTTVKWNGKIEYSDGSEESMPRDEPSGHRSPPEAIRREPGMDLIYGMRAVPDGHYNVPYKSEQSRTTKLAERGIEAPTTAKETARGTPTVGLPRANAAANAVPVPVPNGAYRFRLRALKFMGSYEKKEDYDVWISPTFVISRKDG</sequence>
<keyword evidence="14" id="KW-1185">Reference proteome</keyword>
<evidence type="ECO:0000256" key="5">
    <source>
        <dbReference type="ARBA" id="ARBA00022801"/>
    </source>
</evidence>
<dbReference type="Proteomes" id="UP000696485">
    <property type="component" value="Unassembled WGS sequence"/>
</dbReference>
<evidence type="ECO:0000313" key="13">
    <source>
        <dbReference type="EMBL" id="KAF9327755.1"/>
    </source>
</evidence>
<comment type="similarity">
    <text evidence="1 7">Belongs to the peptidase S8 family.</text>
</comment>
<evidence type="ECO:0000256" key="6">
    <source>
        <dbReference type="ARBA" id="ARBA00022825"/>
    </source>
</evidence>
<evidence type="ECO:0000256" key="1">
    <source>
        <dbReference type="ARBA" id="ARBA00011073"/>
    </source>
</evidence>
<organism evidence="13 14">
    <name type="scientific">Podila minutissima</name>
    <dbReference type="NCBI Taxonomy" id="64525"/>
    <lineage>
        <taxon>Eukaryota</taxon>
        <taxon>Fungi</taxon>
        <taxon>Fungi incertae sedis</taxon>
        <taxon>Mucoromycota</taxon>
        <taxon>Mortierellomycotina</taxon>
        <taxon>Mortierellomycetes</taxon>
        <taxon>Mortierellales</taxon>
        <taxon>Mortierellaceae</taxon>
        <taxon>Podila</taxon>
    </lineage>
</organism>
<evidence type="ECO:0000256" key="7">
    <source>
        <dbReference type="PROSITE-ProRule" id="PRU01240"/>
    </source>
</evidence>
<feature type="chain" id="PRO_5040342194" evidence="9">
    <location>
        <begin position="35"/>
        <end position="960"/>
    </location>
</feature>
<keyword evidence="4 9" id="KW-0732">Signal</keyword>
<evidence type="ECO:0000259" key="10">
    <source>
        <dbReference type="Pfam" id="PF00082"/>
    </source>
</evidence>
<dbReference type="Gene3D" id="3.50.30.30">
    <property type="match status" value="1"/>
</dbReference>
<evidence type="ECO:0000259" key="12">
    <source>
        <dbReference type="Pfam" id="PF06280"/>
    </source>
</evidence>
<dbReference type="Gene3D" id="3.40.50.200">
    <property type="entry name" value="Peptidase S8/S53 domain"/>
    <property type="match status" value="1"/>
</dbReference>
<feature type="domain" description="Peptidase S8/S53" evidence="10">
    <location>
        <begin position="164"/>
        <end position="473"/>
    </location>
</feature>
<dbReference type="AlphaFoldDB" id="A0A9P5SF00"/>
<evidence type="ECO:0000256" key="2">
    <source>
        <dbReference type="ARBA" id="ARBA00022512"/>
    </source>
</evidence>
<feature type="domain" description="PA" evidence="11">
    <location>
        <begin position="292"/>
        <end position="373"/>
    </location>
</feature>
<dbReference type="Pfam" id="PF02225">
    <property type="entry name" value="PA"/>
    <property type="match status" value="1"/>
</dbReference>
<accession>A0A9P5SF00</accession>
<dbReference type="GO" id="GO:0004252">
    <property type="term" value="F:serine-type endopeptidase activity"/>
    <property type="evidence" value="ECO:0007669"/>
    <property type="project" value="InterPro"/>
</dbReference>